<proteinExistence type="predicted"/>
<comment type="caution">
    <text evidence="2">The sequence shown here is derived from an EMBL/GenBank/DDBJ whole genome shotgun (WGS) entry which is preliminary data.</text>
</comment>
<dbReference type="EMBL" id="CAJRAU010000007">
    <property type="protein sequence ID" value="CAG5073045.1"/>
    <property type="molecule type" value="Genomic_DNA"/>
</dbReference>
<evidence type="ECO:0000313" key="2">
    <source>
        <dbReference type="EMBL" id="CAG5073045.1"/>
    </source>
</evidence>
<dbReference type="Proteomes" id="UP000679725">
    <property type="component" value="Unassembled WGS sequence"/>
</dbReference>
<feature type="transmembrane region" description="Helical" evidence="1">
    <location>
        <begin position="55"/>
        <end position="88"/>
    </location>
</feature>
<evidence type="ECO:0000256" key="1">
    <source>
        <dbReference type="SAM" id="Phobius"/>
    </source>
</evidence>
<reference evidence="2 3" key="1">
    <citation type="submission" date="2021-04" db="EMBL/GenBank/DDBJ databases">
        <authorList>
            <person name="Rodrigo-Torres L."/>
            <person name="Arahal R. D."/>
            <person name="Lucena T."/>
        </authorList>
    </citation>
    <scope>NUCLEOTIDE SEQUENCE [LARGE SCALE GENOMIC DNA]</scope>
    <source>
        <strain evidence="2 3">CECT 9623</strain>
    </source>
</reference>
<evidence type="ECO:0000313" key="3">
    <source>
        <dbReference type="Proteomes" id="UP000679725"/>
    </source>
</evidence>
<name>A0ABN7RGA0_9BACT</name>
<keyword evidence="1" id="KW-0472">Membrane</keyword>
<protein>
    <submittedName>
        <fullName evidence="2">Uncharacterized protein</fullName>
    </submittedName>
</protein>
<keyword evidence="1" id="KW-0812">Transmembrane</keyword>
<accession>A0ABN7RGA0</accession>
<keyword evidence="1" id="KW-1133">Transmembrane helix</keyword>
<keyword evidence="3" id="KW-1185">Reference proteome</keyword>
<organism evidence="2 3">
    <name type="scientific">Dyadobacter linearis</name>
    <dbReference type="NCBI Taxonomy" id="2823330"/>
    <lineage>
        <taxon>Bacteria</taxon>
        <taxon>Pseudomonadati</taxon>
        <taxon>Bacteroidota</taxon>
        <taxon>Cytophagia</taxon>
        <taxon>Cytophagales</taxon>
        <taxon>Spirosomataceae</taxon>
        <taxon>Dyadobacter</taxon>
    </lineage>
</organism>
<gene>
    <name evidence="2" type="ORF">DYBT9623_04572</name>
</gene>
<sequence>MRLWISFPSTLFILKKGYQLRERTSKKLILKQSIRCWYDFISNRVNTLTYQKMDIIIFFKAIGNLLFTAILFFAILVTSAFSVLTYLLKGMVPAMTNFKTLLLPRSEDRPRLLRLGKKILSQKKF</sequence>